<name>A0ABU0APB6_9BACI</name>
<organism evidence="1 2">
    <name type="scientific">Cytobacillus purgationiresistens</name>
    <dbReference type="NCBI Taxonomy" id="863449"/>
    <lineage>
        <taxon>Bacteria</taxon>
        <taxon>Bacillati</taxon>
        <taxon>Bacillota</taxon>
        <taxon>Bacilli</taxon>
        <taxon>Bacillales</taxon>
        <taxon>Bacillaceae</taxon>
        <taxon>Cytobacillus</taxon>
    </lineage>
</organism>
<comment type="caution">
    <text evidence="1">The sequence shown here is derived from an EMBL/GenBank/DDBJ whole genome shotgun (WGS) entry which is preliminary data.</text>
</comment>
<dbReference type="Proteomes" id="UP001238088">
    <property type="component" value="Unassembled WGS sequence"/>
</dbReference>
<evidence type="ECO:0008006" key="3">
    <source>
        <dbReference type="Google" id="ProtNLM"/>
    </source>
</evidence>
<gene>
    <name evidence="1" type="ORF">J2S17_005057</name>
</gene>
<evidence type="ECO:0000313" key="1">
    <source>
        <dbReference type="EMBL" id="MDQ0273136.1"/>
    </source>
</evidence>
<reference evidence="1 2" key="1">
    <citation type="submission" date="2023-07" db="EMBL/GenBank/DDBJ databases">
        <title>Genomic Encyclopedia of Type Strains, Phase IV (KMG-IV): sequencing the most valuable type-strain genomes for metagenomic binning, comparative biology and taxonomic classification.</title>
        <authorList>
            <person name="Goeker M."/>
        </authorList>
    </citation>
    <scope>NUCLEOTIDE SEQUENCE [LARGE SCALE GENOMIC DNA]</scope>
    <source>
        <strain evidence="1 2">DSM 23494</strain>
    </source>
</reference>
<sequence>MRKKKVSYMELVRKNKEELLKDRNKIEMIEKRIDEKHEKVNTKKIGI</sequence>
<accession>A0ABU0APB6</accession>
<dbReference type="EMBL" id="JAUSUB010000034">
    <property type="protein sequence ID" value="MDQ0273136.1"/>
    <property type="molecule type" value="Genomic_DNA"/>
</dbReference>
<dbReference type="InterPro" id="IPR025004">
    <property type="entry name" value="SenN/SenS"/>
</dbReference>
<evidence type="ECO:0000313" key="2">
    <source>
        <dbReference type="Proteomes" id="UP001238088"/>
    </source>
</evidence>
<protein>
    <recommendedName>
        <fullName evidence="3">FbpB family small basic protein</fullName>
    </recommendedName>
</protein>
<proteinExistence type="predicted"/>
<dbReference type="Pfam" id="PF13040">
    <property type="entry name" value="Fur_reg_FbpB"/>
    <property type="match status" value="1"/>
</dbReference>
<keyword evidence="2" id="KW-1185">Reference proteome</keyword>
<dbReference type="RefSeq" id="WP_307478858.1">
    <property type="nucleotide sequence ID" value="NZ_JAUSUB010000034.1"/>
</dbReference>